<accession>A0A1G2F4Y6</accession>
<protein>
    <recommendedName>
        <fullName evidence="3">Cell envelope-related transcriptional attenuator domain-containing protein</fullName>
    </recommendedName>
</protein>
<dbReference type="PANTHER" id="PTHR33392:SF6">
    <property type="entry name" value="POLYISOPRENYL-TEICHOIC ACID--PEPTIDOGLYCAN TEICHOIC ACID TRANSFERASE TAGU"/>
    <property type="match status" value="1"/>
</dbReference>
<evidence type="ECO:0000259" key="3">
    <source>
        <dbReference type="Pfam" id="PF03816"/>
    </source>
</evidence>
<keyword evidence="2" id="KW-0472">Membrane</keyword>
<evidence type="ECO:0000256" key="1">
    <source>
        <dbReference type="ARBA" id="ARBA00006068"/>
    </source>
</evidence>
<evidence type="ECO:0000313" key="4">
    <source>
        <dbReference type="EMBL" id="OGZ33125.1"/>
    </source>
</evidence>
<dbReference type="InterPro" id="IPR050922">
    <property type="entry name" value="LytR/CpsA/Psr_CW_biosynth"/>
</dbReference>
<comment type="caution">
    <text evidence="4">The sequence shown here is derived from an EMBL/GenBank/DDBJ whole genome shotgun (WGS) entry which is preliminary data.</text>
</comment>
<evidence type="ECO:0000256" key="2">
    <source>
        <dbReference type="SAM" id="Phobius"/>
    </source>
</evidence>
<dbReference type="Pfam" id="PF03816">
    <property type="entry name" value="LytR_cpsA_psr"/>
    <property type="match status" value="1"/>
</dbReference>
<name>A0A1G2F4Y6_9BACT</name>
<dbReference type="Proteomes" id="UP000177810">
    <property type="component" value="Unassembled WGS sequence"/>
</dbReference>
<dbReference type="STRING" id="1801990.A2V69_01765"/>
<proteinExistence type="inferred from homology"/>
<sequence>MQKQIQEPKNKSKWVIIFIIIIFVSLAIAISPLNKYSKREIIIVGQNPIINLGQTSLASLSDLKEKERVNLLFLGIPGKGYHGEKLTDTIIIINTGPKGEKPIGISIPRDLLVKFPEKDYYTKINSLFDSGKNEKESIELISRKLEEITGLTFDYFVVFDLEGVKNLIDQLDGIDVVVREDIYDPLFPAPYDSYETFSIKRGVHHLDGETTLKYIRSRNQLGGDFARIQRQQEIINILKNRILSLNFIWDFPTILSIWKTLKSHTQTNIDLTDIKYAWNLVKKTNLDEIKFHIISNLEEGQFLMSDEIILEGQKAYILKPKAGLENYEEIKNYIKQLISEI</sequence>
<gene>
    <name evidence="4" type="ORF">A2V69_01765</name>
</gene>
<feature type="transmembrane region" description="Helical" evidence="2">
    <location>
        <begin position="12"/>
        <end position="33"/>
    </location>
</feature>
<dbReference type="InterPro" id="IPR004474">
    <property type="entry name" value="LytR_CpsA_psr"/>
</dbReference>
<reference evidence="4 5" key="1">
    <citation type="journal article" date="2016" name="Nat. Commun.">
        <title>Thousands of microbial genomes shed light on interconnected biogeochemical processes in an aquifer system.</title>
        <authorList>
            <person name="Anantharaman K."/>
            <person name="Brown C.T."/>
            <person name="Hug L.A."/>
            <person name="Sharon I."/>
            <person name="Castelle C.J."/>
            <person name="Probst A.J."/>
            <person name="Thomas B.C."/>
            <person name="Singh A."/>
            <person name="Wilkins M.J."/>
            <person name="Karaoz U."/>
            <person name="Brodie E.L."/>
            <person name="Williams K.H."/>
            <person name="Hubbard S.S."/>
            <person name="Banfield J.F."/>
        </authorList>
    </citation>
    <scope>NUCLEOTIDE SEQUENCE [LARGE SCALE GENOMIC DNA]</scope>
</reference>
<dbReference type="EMBL" id="MHMT01000004">
    <property type="protein sequence ID" value="OGZ33125.1"/>
    <property type="molecule type" value="Genomic_DNA"/>
</dbReference>
<dbReference type="PANTHER" id="PTHR33392">
    <property type="entry name" value="POLYISOPRENYL-TEICHOIC ACID--PEPTIDOGLYCAN TEICHOIC ACID TRANSFERASE TAGU"/>
    <property type="match status" value="1"/>
</dbReference>
<dbReference type="AlphaFoldDB" id="A0A1G2F4Y6"/>
<keyword evidence="2" id="KW-1133">Transmembrane helix</keyword>
<comment type="similarity">
    <text evidence="1">Belongs to the LytR/CpsA/Psr (LCP) family.</text>
</comment>
<evidence type="ECO:0000313" key="5">
    <source>
        <dbReference type="Proteomes" id="UP000177810"/>
    </source>
</evidence>
<keyword evidence="2" id="KW-0812">Transmembrane</keyword>
<dbReference type="Gene3D" id="3.40.630.190">
    <property type="entry name" value="LCP protein"/>
    <property type="match status" value="1"/>
</dbReference>
<organism evidence="4 5">
    <name type="scientific">Candidatus Portnoybacteria bacterium RBG_13_40_8</name>
    <dbReference type="NCBI Taxonomy" id="1801990"/>
    <lineage>
        <taxon>Bacteria</taxon>
        <taxon>Candidatus Portnoyibacteriota</taxon>
    </lineage>
</organism>
<dbReference type="NCBIfam" id="TIGR00350">
    <property type="entry name" value="lytR_cpsA_psr"/>
    <property type="match status" value="1"/>
</dbReference>
<feature type="domain" description="Cell envelope-related transcriptional attenuator" evidence="3">
    <location>
        <begin position="87"/>
        <end position="242"/>
    </location>
</feature>